<dbReference type="EMBL" id="LJBN01000243">
    <property type="protein sequence ID" value="OOQ81603.1"/>
    <property type="molecule type" value="Genomic_DNA"/>
</dbReference>
<evidence type="ECO:0000256" key="6">
    <source>
        <dbReference type="ARBA" id="ARBA00023242"/>
    </source>
</evidence>
<feature type="region of interest" description="Disordered" evidence="7">
    <location>
        <begin position="1"/>
        <end position="42"/>
    </location>
</feature>
<evidence type="ECO:0000256" key="7">
    <source>
        <dbReference type="SAM" id="MobiDB-lite"/>
    </source>
</evidence>
<evidence type="ECO:0000256" key="3">
    <source>
        <dbReference type="ARBA" id="ARBA00023015"/>
    </source>
</evidence>
<keyword evidence="4" id="KW-0238">DNA-binding</keyword>
<reference evidence="9" key="1">
    <citation type="submission" date="2014-11" db="EMBL/GenBank/DDBJ databases">
        <authorList>
            <person name="Zhu J."/>
            <person name="Qi W."/>
            <person name="Song R."/>
        </authorList>
    </citation>
    <scope>NUCLEOTIDE SEQUENCE [LARGE SCALE GENOMIC DNA]</scope>
</reference>
<evidence type="ECO:0000256" key="5">
    <source>
        <dbReference type="ARBA" id="ARBA00023163"/>
    </source>
</evidence>
<feature type="domain" description="Transcriptional coactivator p15 (PC4) C-terminal" evidence="8">
    <location>
        <begin position="44"/>
        <end position="94"/>
    </location>
</feature>
<evidence type="ECO:0000256" key="1">
    <source>
        <dbReference type="ARBA" id="ARBA00004123"/>
    </source>
</evidence>
<dbReference type="STRING" id="104259.A0A0F7TZE8"/>
<comment type="subcellular location">
    <subcellularLocation>
        <location evidence="1">Nucleus</location>
    </subcellularLocation>
</comment>
<evidence type="ECO:0000313" key="12">
    <source>
        <dbReference type="Proteomes" id="UP000190744"/>
    </source>
</evidence>
<name>A0A0F7TZE8_PENBI</name>
<evidence type="ECO:0000313" key="10">
    <source>
        <dbReference type="EMBL" id="OOQ81603.1"/>
    </source>
</evidence>
<organism evidence="9 11">
    <name type="scientific">Penicillium brasilianum</name>
    <dbReference type="NCBI Taxonomy" id="104259"/>
    <lineage>
        <taxon>Eukaryota</taxon>
        <taxon>Fungi</taxon>
        <taxon>Dikarya</taxon>
        <taxon>Ascomycota</taxon>
        <taxon>Pezizomycotina</taxon>
        <taxon>Eurotiomycetes</taxon>
        <taxon>Eurotiomycetidae</taxon>
        <taxon>Eurotiales</taxon>
        <taxon>Aspergillaceae</taxon>
        <taxon>Penicillium</taxon>
    </lineage>
</organism>
<keyword evidence="5" id="KW-0804">Transcription</keyword>
<dbReference type="OrthoDB" id="2505440at2759"/>
<dbReference type="GO" id="GO:0005634">
    <property type="term" value="C:nucleus"/>
    <property type="evidence" value="ECO:0007669"/>
    <property type="project" value="UniProtKB-SubCell"/>
</dbReference>
<proteinExistence type="inferred from homology"/>
<dbReference type="Pfam" id="PF02229">
    <property type="entry name" value="PC4"/>
    <property type="match status" value="1"/>
</dbReference>
<dbReference type="Proteomes" id="UP000190744">
    <property type="component" value="Unassembled WGS sequence"/>
</dbReference>
<gene>
    <name evidence="10" type="ORF">PEBR_42324</name>
    <name evidence="9" type="ORF">PMG11_09382</name>
</gene>
<comment type="similarity">
    <text evidence="2">Belongs to the transcriptional coactivator PC4 family.</text>
</comment>
<sequence length="154" mass="16949">MASRKRASDLQGPGDETRSQTKKTKVNAGNETTSKTDDNGDRYWEISKMRRVTVSEFRGKTMVSVREYYEKDGKELPGKKGISMTLDQFSSLIKLLPDIEQAVQQHGESLPRPVYTGAVGQADAEDGEAQSENSKVASPSKQNIEATSDEDSDS</sequence>
<dbReference type="InterPro" id="IPR045125">
    <property type="entry name" value="Sub1/Tcp4-like"/>
</dbReference>
<feature type="region of interest" description="Disordered" evidence="7">
    <location>
        <begin position="104"/>
        <end position="154"/>
    </location>
</feature>
<protein>
    <submittedName>
        <fullName evidence="10">Putative RNA polymerase II transcriptional coactivator</fullName>
    </submittedName>
</protein>
<dbReference type="GO" id="GO:0003677">
    <property type="term" value="F:DNA binding"/>
    <property type="evidence" value="ECO:0007669"/>
    <property type="project" value="UniProtKB-KW"/>
</dbReference>
<reference evidence="12" key="4">
    <citation type="submission" date="2015-09" db="EMBL/GenBank/DDBJ databases">
        <authorList>
            <person name="Fill T.P."/>
            <person name="Baretta J.F."/>
            <person name="de Almeida L.G."/>
            <person name="Rocha M."/>
            <person name="de Souza D.H."/>
            <person name="Malavazi I."/>
            <person name="Cerdeira L.T."/>
            <person name="Hong H."/>
            <person name="Samborskyy M."/>
            <person name="de Vasconcelos A.T."/>
            <person name="Leadlay P."/>
            <person name="Rodrigues-Filho E."/>
        </authorList>
    </citation>
    <scope>NUCLEOTIDE SEQUENCE [LARGE SCALE GENOMIC DNA]</scope>
    <source>
        <strain evidence="12">LaBioMMi 136</strain>
    </source>
</reference>
<dbReference type="InterPro" id="IPR009044">
    <property type="entry name" value="ssDNA-bd_transcriptional_reg"/>
</dbReference>
<dbReference type="AlphaFoldDB" id="A0A0F7TZE8"/>
<feature type="compositionally biased region" description="Polar residues" evidence="7">
    <location>
        <begin position="130"/>
        <end position="146"/>
    </location>
</feature>
<keyword evidence="3" id="KW-0805">Transcription regulation</keyword>
<keyword evidence="6" id="KW-0539">Nucleus</keyword>
<keyword evidence="11" id="KW-1185">Reference proteome</keyword>
<evidence type="ECO:0000313" key="9">
    <source>
        <dbReference type="EMBL" id="CEJ60825.1"/>
    </source>
</evidence>
<dbReference type="EMBL" id="CDHK01000009">
    <property type="protein sequence ID" value="CEJ60825.1"/>
    <property type="molecule type" value="Genomic_DNA"/>
</dbReference>
<reference evidence="11" key="2">
    <citation type="journal article" date="2015" name="Genome Announc.">
        <title>Draft genome sequence of the fungus Penicillium brasilianum MG11.</title>
        <authorList>
            <person name="Horn F."/>
            <person name="Linde J."/>
            <person name="Mattern D.J."/>
            <person name="Walther G."/>
            <person name="Guthke R."/>
            <person name="Brakhage A.A."/>
            <person name="Valiante V."/>
        </authorList>
    </citation>
    <scope>NUCLEOTIDE SEQUENCE [LARGE SCALE GENOMIC DNA]</scope>
    <source>
        <strain evidence="11">MG11</strain>
    </source>
</reference>
<reference evidence="10" key="3">
    <citation type="submission" date="2015-09" db="EMBL/GenBank/DDBJ databases">
        <authorList>
            <person name="Jackson K.R."/>
            <person name="Lunt B.L."/>
            <person name="Fisher J.N.B."/>
            <person name="Gardner A.V."/>
            <person name="Bailey M.E."/>
            <person name="Deus L.M."/>
            <person name="Earl A.S."/>
            <person name="Gibby P.D."/>
            <person name="Hartmann K.A."/>
            <person name="Liu J.E."/>
            <person name="Manci A.M."/>
            <person name="Nielsen D.A."/>
            <person name="Solomon M.B."/>
            <person name="Breakwell D.P."/>
            <person name="Burnett S.H."/>
            <person name="Grose J.H."/>
        </authorList>
    </citation>
    <scope>NUCLEOTIDE SEQUENCE [LARGE SCALE GENOMIC DNA]</scope>
    <source>
        <strain evidence="10">LaBioMMi 136</strain>
    </source>
</reference>
<dbReference type="GO" id="GO:0060261">
    <property type="term" value="P:positive regulation of transcription initiation by RNA polymerase II"/>
    <property type="evidence" value="ECO:0007669"/>
    <property type="project" value="InterPro"/>
</dbReference>
<evidence type="ECO:0000256" key="4">
    <source>
        <dbReference type="ARBA" id="ARBA00023125"/>
    </source>
</evidence>
<dbReference type="InterPro" id="IPR003173">
    <property type="entry name" value="PC4_C"/>
</dbReference>
<dbReference type="Proteomes" id="UP000042958">
    <property type="component" value="Unassembled WGS sequence"/>
</dbReference>
<evidence type="ECO:0000259" key="8">
    <source>
        <dbReference type="Pfam" id="PF02229"/>
    </source>
</evidence>
<dbReference type="Gene3D" id="2.30.31.10">
    <property type="entry name" value="Transcriptional Coactivator Pc4, Chain A"/>
    <property type="match status" value="1"/>
</dbReference>
<accession>A0A0F7TZE8</accession>
<evidence type="ECO:0000313" key="11">
    <source>
        <dbReference type="Proteomes" id="UP000042958"/>
    </source>
</evidence>
<dbReference type="SUPFAM" id="SSF54447">
    <property type="entry name" value="ssDNA-binding transcriptional regulator domain"/>
    <property type="match status" value="1"/>
</dbReference>
<evidence type="ECO:0000256" key="2">
    <source>
        <dbReference type="ARBA" id="ARBA00009001"/>
    </source>
</evidence>
<dbReference type="GO" id="GO:0003713">
    <property type="term" value="F:transcription coactivator activity"/>
    <property type="evidence" value="ECO:0007669"/>
    <property type="project" value="InterPro"/>
</dbReference>
<dbReference type="PANTHER" id="PTHR13215">
    <property type="entry name" value="RNA POLYMERASE II TRANSCRIPTIONAL COACTIVATOR"/>
    <property type="match status" value="1"/>
</dbReference>